<proteinExistence type="predicted"/>
<feature type="compositionally biased region" description="Basic and acidic residues" evidence="1">
    <location>
        <begin position="79"/>
        <end position="89"/>
    </location>
</feature>
<dbReference type="PANTHER" id="PTHR33067">
    <property type="entry name" value="RNA-DIRECTED DNA POLYMERASE-RELATED"/>
    <property type="match status" value="1"/>
</dbReference>
<gene>
    <name evidence="3" type="ORF">Scaly_0081600</name>
</gene>
<feature type="transmembrane region" description="Helical" evidence="2">
    <location>
        <begin position="20"/>
        <end position="43"/>
    </location>
</feature>
<evidence type="ECO:0000256" key="2">
    <source>
        <dbReference type="SAM" id="Phobius"/>
    </source>
</evidence>
<feature type="region of interest" description="Disordered" evidence="1">
    <location>
        <begin position="72"/>
        <end position="113"/>
    </location>
</feature>
<reference evidence="3" key="2">
    <citation type="journal article" date="2024" name="Plant">
        <title>Genomic evolution and insights into agronomic trait innovations of Sesamum species.</title>
        <authorList>
            <person name="Miao H."/>
            <person name="Wang L."/>
            <person name="Qu L."/>
            <person name="Liu H."/>
            <person name="Sun Y."/>
            <person name="Le M."/>
            <person name="Wang Q."/>
            <person name="Wei S."/>
            <person name="Zheng Y."/>
            <person name="Lin W."/>
            <person name="Duan Y."/>
            <person name="Cao H."/>
            <person name="Xiong S."/>
            <person name="Wang X."/>
            <person name="Wei L."/>
            <person name="Li C."/>
            <person name="Ma Q."/>
            <person name="Ju M."/>
            <person name="Zhao R."/>
            <person name="Li G."/>
            <person name="Mu C."/>
            <person name="Tian Q."/>
            <person name="Mei H."/>
            <person name="Zhang T."/>
            <person name="Gao T."/>
            <person name="Zhang H."/>
        </authorList>
    </citation>
    <scope>NUCLEOTIDE SEQUENCE</scope>
    <source>
        <strain evidence="3">KEN8</strain>
    </source>
</reference>
<organism evidence="3">
    <name type="scientific">Sesamum calycinum</name>
    <dbReference type="NCBI Taxonomy" id="2727403"/>
    <lineage>
        <taxon>Eukaryota</taxon>
        <taxon>Viridiplantae</taxon>
        <taxon>Streptophyta</taxon>
        <taxon>Embryophyta</taxon>
        <taxon>Tracheophyta</taxon>
        <taxon>Spermatophyta</taxon>
        <taxon>Magnoliopsida</taxon>
        <taxon>eudicotyledons</taxon>
        <taxon>Gunneridae</taxon>
        <taxon>Pentapetalae</taxon>
        <taxon>asterids</taxon>
        <taxon>lamiids</taxon>
        <taxon>Lamiales</taxon>
        <taxon>Pedaliaceae</taxon>
        <taxon>Sesamum</taxon>
    </lineage>
</organism>
<name>A0AAW2SVD8_9LAMI</name>
<evidence type="ECO:0000313" key="3">
    <source>
        <dbReference type="EMBL" id="KAL0396332.1"/>
    </source>
</evidence>
<accession>A0AAW2SVD8</accession>
<dbReference type="EMBL" id="JACGWM010000001">
    <property type="protein sequence ID" value="KAL0396332.1"/>
    <property type="molecule type" value="Genomic_DNA"/>
</dbReference>
<reference evidence="3" key="1">
    <citation type="submission" date="2020-06" db="EMBL/GenBank/DDBJ databases">
        <authorList>
            <person name="Li T."/>
            <person name="Hu X."/>
            <person name="Zhang T."/>
            <person name="Song X."/>
            <person name="Zhang H."/>
            <person name="Dai N."/>
            <person name="Sheng W."/>
            <person name="Hou X."/>
            <person name="Wei L."/>
        </authorList>
    </citation>
    <scope>NUCLEOTIDE SEQUENCE</scope>
    <source>
        <strain evidence="3">KEN8</strain>
        <tissue evidence="3">Leaf</tissue>
    </source>
</reference>
<sequence length="152" mass="17671">MHELTPTIITLRLADRSIKYPWGIAEGVLVKVGTFIIPVYFIVLDMEEDKNMPLIQRRPFLATSRALIDVQKASSNIKKPSENKGQHPDRMKKRRNQASRNIQGTHVRKKQFKDVDKRYHEYNGLTKVDWKRIKHYLEGTLPPPVESPLLLS</sequence>
<dbReference type="PANTHER" id="PTHR33067:SF9">
    <property type="entry name" value="RNA-DIRECTED DNA POLYMERASE"/>
    <property type="match status" value="1"/>
</dbReference>
<dbReference type="Gene3D" id="2.40.70.10">
    <property type="entry name" value="Acid Proteases"/>
    <property type="match status" value="1"/>
</dbReference>
<evidence type="ECO:0008006" key="4">
    <source>
        <dbReference type="Google" id="ProtNLM"/>
    </source>
</evidence>
<keyword evidence="2" id="KW-0812">Transmembrane</keyword>
<keyword evidence="2" id="KW-0472">Membrane</keyword>
<protein>
    <recommendedName>
        <fullName evidence="4">Reverse transcriptase domain-containing protein</fullName>
    </recommendedName>
</protein>
<comment type="caution">
    <text evidence="3">The sequence shown here is derived from an EMBL/GenBank/DDBJ whole genome shotgun (WGS) entry which is preliminary data.</text>
</comment>
<keyword evidence="2" id="KW-1133">Transmembrane helix</keyword>
<evidence type="ECO:0000256" key="1">
    <source>
        <dbReference type="SAM" id="MobiDB-lite"/>
    </source>
</evidence>
<dbReference type="InterPro" id="IPR021109">
    <property type="entry name" value="Peptidase_aspartic_dom_sf"/>
</dbReference>
<dbReference type="AlphaFoldDB" id="A0AAW2SVD8"/>